<comment type="caution">
    <text evidence="2">The sequence shown here is derived from an EMBL/GenBank/DDBJ whole genome shotgun (WGS) entry which is preliminary data.</text>
</comment>
<accession>A0ABS5JZT5</accession>
<sequence>MPIYHNNILSVTRNELAQCGVSSSYVSRALAGQRKGEVFCWEHHKQGKQVYIHYHSLMPKYKALIKAVLCENLEPEIFLKKKEDETAKAIVENITDQVTALVTSDPDEIEQLSATGQYNPLEVHQLARAAGWLRLINDFDVKKARKLGFDSIVDFRTEVFKRCLNEQTSDPALIKFKKGIITSQRWLVENAAKSYKKEGIKSLIHGGVGNVNREKTDTQVHAKLIQLASEPVKYSWEDVSMMYNDWALANDKEQITTSTVKQYLNTPKVKKVWYYARHGKLAADNDIQPLINRDTPSFPDALWSLDGTTMQLYYRDENGKIKSDLYVYFVTDANSTAIVGYSVAFAETAGMVEDAIRDAVIKHEYKPYQMQYDNSSANVAVAVRNLMSNMSRVHFPCEPYKGRSKYVESIIGHFQQQVLRKQPNFKGGNINVKSLNSKANPELLAQFKKNPEALPDRYGVIELFSQMVNEYNQRGEKRDKYGRFVGASKIERYTSIQHEKRSKLNYFDRISLFMVEQRLEYKYGVNGIEIEVNSNKHHFIVPDSDNVGDFMFANENLGNKFKIRIDKNNPDMIALYNDKGVFVDFAYNKERYAACVADMKEGQNAKRVLFKQKQQQWGQEYSIRELEKQMITLGEMKATGTEGFGWWDSSKLNTNARESVLEDNANGISDGLTERQRKILNIGK</sequence>
<gene>
    <name evidence="2" type="ORF">KEM10_19205</name>
</gene>
<protein>
    <submittedName>
        <fullName evidence="2">DDE-type integrase/transposase/recombinase</fullName>
    </submittedName>
</protein>
<organism evidence="2 3">
    <name type="scientific">Carboxylicivirga linearis</name>
    <dbReference type="NCBI Taxonomy" id="1628157"/>
    <lineage>
        <taxon>Bacteria</taxon>
        <taxon>Pseudomonadati</taxon>
        <taxon>Bacteroidota</taxon>
        <taxon>Bacteroidia</taxon>
        <taxon>Marinilabiliales</taxon>
        <taxon>Marinilabiliaceae</taxon>
        <taxon>Carboxylicivirga</taxon>
    </lineage>
</organism>
<keyword evidence="3" id="KW-1185">Reference proteome</keyword>
<dbReference type="Gene3D" id="3.30.420.10">
    <property type="entry name" value="Ribonuclease H-like superfamily/Ribonuclease H"/>
    <property type="match status" value="1"/>
</dbReference>
<dbReference type="PROSITE" id="PS50994">
    <property type="entry name" value="INTEGRASE"/>
    <property type="match status" value="1"/>
</dbReference>
<proteinExistence type="predicted"/>
<evidence type="ECO:0000313" key="2">
    <source>
        <dbReference type="EMBL" id="MBS2100422.1"/>
    </source>
</evidence>
<dbReference type="Proteomes" id="UP000708576">
    <property type="component" value="Unassembled WGS sequence"/>
</dbReference>
<evidence type="ECO:0000259" key="1">
    <source>
        <dbReference type="PROSITE" id="PS50994"/>
    </source>
</evidence>
<dbReference type="EMBL" id="JAGUCO010000023">
    <property type="protein sequence ID" value="MBS2100422.1"/>
    <property type="molecule type" value="Genomic_DNA"/>
</dbReference>
<dbReference type="InterPro" id="IPR036397">
    <property type="entry name" value="RNaseH_sf"/>
</dbReference>
<dbReference type="InterPro" id="IPR001584">
    <property type="entry name" value="Integrase_cat-core"/>
</dbReference>
<reference evidence="2 3" key="1">
    <citation type="journal article" date="2015" name="Int. J. Syst. Evol. Microbiol.">
        <title>Carboxylicivirga linearis sp. nov., isolated from a sea cucumber culture pond.</title>
        <authorList>
            <person name="Wang F.Q."/>
            <person name="Zhou Y.X."/>
            <person name="Lin X.Z."/>
            <person name="Chen G.J."/>
            <person name="Du Z.J."/>
        </authorList>
    </citation>
    <scope>NUCLEOTIDE SEQUENCE [LARGE SCALE GENOMIC DNA]</scope>
    <source>
        <strain evidence="2 3">FB218</strain>
    </source>
</reference>
<dbReference type="RefSeq" id="WP_212218228.1">
    <property type="nucleotide sequence ID" value="NZ_JAGUCO010000023.1"/>
</dbReference>
<name>A0ABS5JZT5_9BACT</name>
<dbReference type="InterPro" id="IPR012337">
    <property type="entry name" value="RNaseH-like_sf"/>
</dbReference>
<evidence type="ECO:0000313" key="3">
    <source>
        <dbReference type="Proteomes" id="UP000708576"/>
    </source>
</evidence>
<feature type="domain" description="Integrase catalytic" evidence="1">
    <location>
        <begin position="295"/>
        <end position="497"/>
    </location>
</feature>
<dbReference type="SUPFAM" id="SSF53098">
    <property type="entry name" value="Ribonuclease H-like"/>
    <property type="match status" value="1"/>
</dbReference>